<dbReference type="PANTHER" id="PTHR24056:SF432">
    <property type="entry name" value="OS10G0154500 PROTEIN"/>
    <property type="match status" value="1"/>
</dbReference>
<keyword evidence="9" id="KW-1185">Reference proteome</keyword>
<dbReference type="GO" id="GO:0005634">
    <property type="term" value="C:nucleus"/>
    <property type="evidence" value="ECO:0007669"/>
    <property type="project" value="TreeGrafter"/>
</dbReference>
<dbReference type="PROSITE" id="PS50011">
    <property type="entry name" value="PROTEIN_KINASE_DOM"/>
    <property type="match status" value="1"/>
</dbReference>
<dbReference type="GO" id="GO:0008353">
    <property type="term" value="F:RNA polymerase II CTD heptapeptide repeat kinase activity"/>
    <property type="evidence" value="ECO:0007669"/>
    <property type="project" value="UniProtKB-EC"/>
</dbReference>
<dbReference type="InterPro" id="IPR000719">
    <property type="entry name" value="Prot_kinase_dom"/>
</dbReference>
<comment type="caution">
    <text evidence="8">The sequence shown here is derived from an EMBL/GenBank/DDBJ whole genome shotgun (WGS) entry which is preliminary data.</text>
</comment>
<dbReference type="EMBL" id="CM029037">
    <property type="protein sequence ID" value="KAG2657705.1"/>
    <property type="molecule type" value="Genomic_DNA"/>
</dbReference>
<accession>A0A8T0XEB0</accession>
<evidence type="ECO:0000256" key="5">
    <source>
        <dbReference type="ARBA" id="ARBA00049280"/>
    </source>
</evidence>
<dbReference type="InterPro" id="IPR050108">
    <property type="entry name" value="CDK"/>
</dbReference>
<dbReference type="Gene3D" id="3.30.200.20">
    <property type="entry name" value="Phosphorylase Kinase, domain 1"/>
    <property type="match status" value="1"/>
</dbReference>
<dbReference type="SMART" id="SM00220">
    <property type="entry name" value="S_TKc"/>
    <property type="match status" value="1"/>
</dbReference>
<gene>
    <name evidence="8" type="ORF">PVAP13_1KG196400</name>
</gene>
<dbReference type="AlphaFoldDB" id="A0A8T0XEB0"/>
<feature type="region of interest" description="Disordered" evidence="6">
    <location>
        <begin position="1"/>
        <end position="21"/>
    </location>
</feature>
<comment type="catalytic activity">
    <reaction evidence="5">
        <text>[DNA-directed RNA polymerase] + ATP = phospho-[DNA-directed RNA polymerase] + ADP + H(+)</text>
        <dbReference type="Rhea" id="RHEA:10216"/>
        <dbReference type="Rhea" id="RHEA-COMP:11321"/>
        <dbReference type="Rhea" id="RHEA-COMP:11322"/>
        <dbReference type="ChEBI" id="CHEBI:15378"/>
        <dbReference type="ChEBI" id="CHEBI:30616"/>
        <dbReference type="ChEBI" id="CHEBI:43176"/>
        <dbReference type="ChEBI" id="CHEBI:68546"/>
        <dbReference type="ChEBI" id="CHEBI:456216"/>
        <dbReference type="EC" id="2.7.11.23"/>
    </reaction>
</comment>
<dbReference type="Pfam" id="PF00069">
    <property type="entry name" value="Pkinase"/>
    <property type="match status" value="1"/>
</dbReference>
<dbReference type="InterPro" id="IPR011009">
    <property type="entry name" value="Kinase-like_dom_sf"/>
</dbReference>
<organism evidence="8 9">
    <name type="scientific">Panicum virgatum</name>
    <name type="common">Blackwell switchgrass</name>
    <dbReference type="NCBI Taxonomy" id="38727"/>
    <lineage>
        <taxon>Eukaryota</taxon>
        <taxon>Viridiplantae</taxon>
        <taxon>Streptophyta</taxon>
        <taxon>Embryophyta</taxon>
        <taxon>Tracheophyta</taxon>
        <taxon>Spermatophyta</taxon>
        <taxon>Magnoliopsida</taxon>
        <taxon>Liliopsida</taxon>
        <taxon>Poales</taxon>
        <taxon>Poaceae</taxon>
        <taxon>PACMAD clade</taxon>
        <taxon>Panicoideae</taxon>
        <taxon>Panicodae</taxon>
        <taxon>Paniceae</taxon>
        <taxon>Panicinae</taxon>
        <taxon>Panicum</taxon>
        <taxon>Panicum sect. Hiantes</taxon>
    </lineage>
</organism>
<evidence type="ECO:0000256" key="3">
    <source>
        <dbReference type="ARBA" id="ARBA00022741"/>
    </source>
</evidence>
<feature type="domain" description="Protein kinase" evidence="7">
    <location>
        <begin position="39"/>
        <end position="279"/>
    </location>
</feature>
<dbReference type="SUPFAM" id="SSF56112">
    <property type="entry name" value="Protein kinase-like (PK-like)"/>
    <property type="match status" value="1"/>
</dbReference>
<evidence type="ECO:0000259" key="7">
    <source>
        <dbReference type="PROSITE" id="PS50011"/>
    </source>
</evidence>
<evidence type="ECO:0000256" key="1">
    <source>
        <dbReference type="ARBA" id="ARBA00012409"/>
    </source>
</evidence>
<dbReference type="GO" id="GO:0007346">
    <property type="term" value="P:regulation of mitotic cell cycle"/>
    <property type="evidence" value="ECO:0007669"/>
    <property type="project" value="TreeGrafter"/>
</dbReference>
<dbReference type="PANTHER" id="PTHR24056">
    <property type="entry name" value="CELL DIVISION PROTEIN KINASE"/>
    <property type="match status" value="1"/>
</dbReference>
<proteinExistence type="predicted"/>
<evidence type="ECO:0000313" key="9">
    <source>
        <dbReference type="Proteomes" id="UP000823388"/>
    </source>
</evidence>
<protein>
    <recommendedName>
        <fullName evidence="1">[RNA-polymerase]-subunit kinase</fullName>
        <ecNumber evidence="1">2.7.11.23</ecNumber>
    </recommendedName>
</protein>
<keyword evidence="4" id="KW-0067">ATP-binding</keyword>
<name>A0A8T0XEB0_PANVG</name>
<dbReference type="Proteomes" id="UP000823388">
    <property type="component" value="Chromosome 1K"/>
</dbReference>
<sequence>MAAVVAASRKRPAPDDVACPPPAAAKKRARYQFSSIDDYEKLEVIGEGAYNVVFKARDRRTGEKVAVKCIHGGGPDRSAVFREAGCLAACRGHPSIVQIKDVAADEETGDLFIVMELAGSSFRDWLTRPFSEDRTREFMRQLLDAAKKLHSTRTLHRDIKPENVLLVPGGALKICDFGCATPMKPAGTPYPERRVGTMQYCSPEQLMGSRRYGPAVDMWALGCVMAELLTGQPLFEADTEEDVLQQVKDLRDELSAIGLHAFVSCRSCRRPGARSSPAF</sequence>
<dbReference type="EC" id="2.7.11.23" evidence="1"/>
<reference evidence="8" key="1">
    <citation type="submission" date="2020-05" db="EMBL/GenBank/DDBJ databases">
        <title>WGS assembly of Panicum virgatum.</title>
        <authorList>
            <person name="Lovell J.T."/>
            <person name="Jenkins J."/>
            <person name="Shu S."/>
            <person name="Juenger T.E."/>
            <person name="Schmutz J."/>
        </authorList>
    </citation>
    <scope>NUCLEOTIDE SEQUENCE</scope>
    <source>
        <strain evidence="8">AP13</strain>
    </source>
</reference>
<evidence type="ECO:0000313" key="8">
    <source>
        <dbReference type="EMBL" id="KAG2657705.1"/>
    </source>
</evidence>
<evidence type="ECO:0000256" key="6">
    <source>
        <dbReference type="SAM" id="MobiDB-lite"/>
    </source>
</evidence>
<dbReference type="Gene3D" id="1.10.510.10">
    <property type="entry name" value="Transferase(Phosphotransferase) domain 1"/>
    <property type="match status" value="1"/>
</dbReference>
<evidence type="ECO:0000256" key="2">
    <source>
        <dbReference type="ARBA" id="ARBA00022553"/>
    </source>
</evidence>
<dbReference type="GO" id="GO:0005524">
    <property type="term" value="F:ATP binding"/>
    <property type="evidence" value="ECO:0007669"/>
    <property type="project" value="UniProtKB-KW"/>
</dbReference>
<keyword evidence="2" id="KW-0597">Phosphoprotein</keyword>
<keyword evidence="3" id="KW-0547">Nucleotide-binding</keyword>
<evidence type="ECO:0000256" key="4">
    <source>
        <dbReference type="ARBA" id="ARBA00022840"/>
    </source>
</evidence>